<dbReference type="RefSeq" id="WP_376833738.1">
    <property type="nucleotide sequence ID" value="NZ_JBHLSW010000003.1"/>
</dbReference>
<evidence type="ECO:0000256" key="1">
    <source>
        <dbReference type="ARBA" id="ARBA00007277"/>
    </source>
</evidence>
<evidence type="ECO:0000256" key="5">
    <source>
        <dbReference type="ARBA" id="ARBA00022801"/>
    </source>
</evidence>
<comment type="caution">
    <text evidence="9">The sequence shown here is derived from an EMBL/GenBank/DDBJ whole genome shotgun (WGS) entry which is preliminary data.</text>
</comment>
<keyword evidence="4" id="KW-0319">Glycerol metabolism</keyword>
<evidence type="ECO:0000259" key="8">
    <source>
        <dbReference type="PROSITE" id="PS51704"/>
    </source>
</evidence>
<dbReference type="PANTHER" id="PTHR43620">
    <property type="entry name" value="GLYCEROPHOSPHORYL DIESTER PHOSPHODIESTERASE"/>
    <property type="match status" value="1"/>
</dbReference>
<sequence length="357" mass="38302">MIRLILTLLLVLAGAPAVAQTASPEPLPDRLVIAHRGASAERPEHTRAAYLLAIEQGADVIEPDLVITRDGVLVVRHENEISETTDVAERPEFADRRRAATIEGRAVTGWFTEDFTLAELKTLRTRERLPALRPASAVFGGEEPILTFQEVLDLAADATRRTGRVIGVAPELKHPAHFAALGLPLEQALVEVLRANDLTSAEAPILVQCFEVGALETLDDSIDTRLLQLISPVGGPADRPELSYADMITDEGLRRVAGYADAIGVEATLVLPRGADNRLRPPTDLVARAHAAGLKVIAWTFRPEALFLPEDFRRGDPASPAYASTPGDLAGYAAAAWAAGLDGVFTDLIPPVVATRP</sequence>
<name>A0ABV6QZ13_9CAUL</name>
<dbReference type="EMBL" id="JBHLSW010000003">
    <property type="protein sequence ID" value="MFC0632623.1"/>
    <property type="molecule type" value="Genomic_DNA"/>
</dbReference>
<dbReference type="SUPFAM" id="SSF51695">
    <property type="entry name" value="PLC-like phosphodiesterases"/>
    <property type="match status" value="1"/>
</dbReference>
<protein>
    <recommendedName>
        <fullName evidence="2">glycerophosphodiester phosphodiesterase</fullName>
        <ecNumber evidence="2">3.1.4.46</ecNumber>
    </recommendedName>
</protein>
<evidence type="ECO:0000256" key="3">
    <source>
        <dbReference type="ARBA" id="ARBA00022729"/>
    </source>
</evidence>
<dbReference type="PROSITE" id="PS51704">
    <property type="entry name" value="GP_PDE"/>
    <property type="match status" value="1"/>
</dbReference>
<feature type="domain" description="GP-PDE" evidence="8">
    <location>
        <begin position="30"/>
        <end position="356"/>
    </location>
</feature>
<gene>
    <name evidence="9" type="ORF">ACFFGE_01840</name>
</gene>
<evidence type="ECO:0000313" key="9">
    <source>
        <dbReference type="EMBL" id="MFC0632623.1"/>
    </source>
</evidence>
<accession>A0ABV6QZ13</accession>
<reference evidence="9 10" key="1">
    <citation type="submission" date="2024-09" db="EMBL/GenBank/DDBJ databases">
        <authorList>
            <person name="Sun Q."/>
            <person name="Mori K."/>
        </authorList>
    </citation>
    <scope>NUCLEOTIDE SEQUENCE [LARGE SCALE GENOMIC DNA]</scope>
    <source>
        <strain evidence="9 10">NCAIM B.02621</strain>
    </source>
</reference>
<comment type="catalytic activity">
    <reaction evidence="6">
        <text>a sn-glycero-3-phosphodiester + H2O = an alcohol + sn-glycerol 3-phosphate + H(+)</text>
        <dbReference type="Rhea" id="RHEA:12969"/>
        <dbReference type="ChEBI" id="CHEBI:15377"/>
        <dbReference type="ChEBI" id="CHEBI:15378"/>
        <dbReference type="ChEBI" id="CHEBI:30879"/>
        <dbReference type="ChEBI" id="CHEBI:57597"/>
        <dbReference type="ChEBI" id="CHEBI:83408"/>
        <dbReference type="EC" id="3.1.4.46"/>
    </reaction>
</comment>
<evidence type="ECO:0000256" key="2">
    <source>
        <dbReference type="ARBA" id="ARBA00012247"/>
    </source>
</evidence>
<feature type="signal peptide" evidence="7">
    <location>
        <begin position="1"/>
        <end position="19"/>
    </location>
</feature>
<dbReference type="InterPro" id="IPR017946">
    <property type="entry name" value="PLC-like_Pdiesterase_TIM-brl"/>
</dbReference>
<organism evidence="9 10">
    <name type="scientific">Brevundimonas balnearis</name>
    <dbReference type="NCBI Taxonomy" id="1572858"/>
    <lineage>
        <taxon>Bacteria</taxon>
        <taxon>Pseudomonadati</taxon>
        <taxon>Pseudomonadota</taxon>
        <taxon>Alphaproteobacteria</taxon>
        <taxon>Caulobacterales</taxon>
        <taxon>Caulobacteraceae</taxon>
        <taxon>Brevundimonas</taxon>
    </lineage>
</organism>
<dbReference type="EC" id="3.1.4.46" evidence="2"/>
<evidence type="ECO:0000256" key="4">
    <source>
        <dbReference type="ARBA" id="ARBA00022798"/>
    </source>
</evidence>
<evidence type="ECO:0000313" key="10">
    <source>
        <dbReference type="Proteomes" id="UP001589906"/>
    </source>
</evidence>
<dbReference type="PANTHER" id="PTHR43620:SF7">
    <property type="entry name" value="GLYCEROPHOSPHODIESTER PHOSPHODIESTERASE GDPD5-RELATED"/>
    <property type="match status" value="1"/>
</dbReference>
<feature type="chain" id="PRO_5046358760" description="glycerophosphodiester phosphodiesterase" evidence="7">
    <location>
        <begin position="20"/>
        <end position="357"/>
    </location>
</feature>
<dbReference type="Proteomes" id="UP001589906">
    <property type="component" value="Unassembled WGS sequence"/>
</dbReference>
<proteinExistence type="inferred from homology"/>
<keyword evidence="10" id="KW-1185">Reference proteome</keyword>
<dbReference type="Gene3D" id="3.20.20.190">
    <property type="entry name" value="Phosphatidylinositol (PI) phosphodiesterase"/>
    <property type="match status" value="1"/>
</dbReference>
<dbReference type="Pfam" id="PF03009">
    <property type="entry name" value="GDPD"/>
    <property type="match status" value="1"/>
</dbReference>
<evidence type="ECO:0000256" key="6">
    <source>
        <dbReference type="ARBA" id="ARBA00047512"/>
    </source>
</evidence>
<dbReference type="InterPro" id="IPR030395">
    <property type="entry name" value="GP_PDE_dom"/>
</dbReference>
<keyword evidence="5" id="KW-0378">Hydrolase</keyword>
<evidence type="ECO:0000256" key="7">
    <source>
        <dbReference type="SAM" id="SignalP"/>
    </source>
</evidence>
<comment type="similarity">
    <text evidence="1">Belongs to the glycerophosphoryl diester phosphodiesterase family.</text>
</comment>
<keyword evidence="3 7" id="KW-0732">Signal</keyword>